<dbReference type="Proteomes" id="UP001165541">
    <property type="component" value="Unassembled WGS sequence"/>
</dbReference>
<proteinExistence type="predicted"/>
<name>A0ABT0YUT4_9BURK</name>
<evidence type="ECO:0000313" key="1">
    <source>
        <dbReference type="EMBL" id="MCM5682511.1"/>
    </source>
</evidence>
<dbReference type="RefSeq" id="WP_251780995.1">
    <property type="nucleotide sequence ID" value="NZ_JAMKFE010000020.1"/>
</dbReference>
<organism evidence="1 2">
    <name type="scientific">Caldimonas mangrovi</name>
    <dbReference type="NCBI Taxonomy" id="2944811"/>
    <lineage>
        <taxon>Bacteria</taxon>
        <taxon>Pseudomonadati</taxon>
        <taxon>Pseudomonadota</taxon>
        <taxon>Betaproteobacteria</taxon>
        <taxon>Burkholderiales</taxon>
        <taxon>Sphaerotilaceae</taxon>
        <taxon>Caldimonas</taxon>
    </lineage>
</organism>
<dbReference type="Pfam" id="PF20911">
    <property type="entry name" value="GP7"/>
    <property type="match status" value="1"/>
</dbReference>
<keyword evidence="2" id="KW-1185">Reference proteome</keyword>
<reference evidence="1" key="1">
    <citation type="submission" date="2022-05" db="EMBL/GenBank/DDBJ databases">
        <title>Schlegelella sp. nov., isolated from mangrove soil.</title>
        <authorList>
            <person name="Liu Y."/>
            <person name="Ge X."/>
            <person name="Liu W."/>
        </authorList>
    </citation>
    <scope>NUCLEOTIDE SEQUENCE</scope>
    <source>
        <strain evidence="1">S2-27</strain>
    </source>
</reference>
<evidence type="ECO:0000313" key="2">
    <source>
        <dbReference type="Proteomes" id="UP001165541"/>
    </source>
</evidence>
<comment type="caution">
    <text evidence="1">The sequence shown here is derived from an EMBL/GenBank/DDBJ whole genome shotgun (WGS) entry which is preliminary data.</text>
</comment>
<gene>
    <name evidence="1" type="ORF">M8A51_23525</name>
</gene>
<dbReference type="EMBL" id="JAMKFE010000020">
    <property type="protein sequence ID" value="MCM5682511.1"/>
    <property type="molecule type" value="Genomic_DNA"/>
</dbReference>
<dbReference type="InterPro" id="IPR048813">
    <property type="entry name" value="GP7-like"/>
</dbReference>
<protein>
    <recommendedName>
        <fullName evidence="3">Major capsid protein</fullName>
    </recommendedName>
</protein>
<accession>A0ABT0YUT4</accession>
<evidence type="ECO:0008006" key="3">
    <source>
        <dbReference type="Google" id="ProtNLM"/>
    </source>
</evidence>
<sequence length="343" mass="37031">MATLSSNVLTLADWAKRLDPDGKVPQIVEMLSQTNEVLTDMLFMEGNLPTGHRTTVRTGLPTVAWRLLNNGVQPSKSTTAQIDEACGMLEAYSEVDKDLAELNGNVSAFRLSEGQAFIEAMNQEMASTLFYGASTAPEEFVGLATRYSDVGSGAPANSVNIIDGGGTGSDNTSIWLIVWGGQTVHGIFPKGSKAGLQHEDLGLVTVETANGIGGARMRAYRDHWQWKTGVALRDWRYAVRICNVDVSNLTGESSAANLIKLMIKAIHRIHKLGMGRAAFYMNRTVAQMLDIQRFNVMTGGGGGSTLNGGSIQYSQIDGVWTPSFRGIPIRTCDALLETEARVV</sequence>
<dbReference type="NCBIfam" id="NF045672">
    <property type="entry name" value="MCP_gp7_epsi_15"/>
    <property type="match status" value="1"/>
</dbReference>